<name>A0ABV8EP31_9BACT</name>
<comment type="caution">
    <text evidence="2">The sequence shown here is derived from an EMBL/GenBank/DDBJ whole genome shotgun (WGS) entry which is preliminary data.</text>
</comment>
<accession>A0ABV8EP31</accession>
<evidence type="ECO:0000256" key="1">
    <source>
        <dbReference type="SAM" id="SignalP"/>
    </source>
</evidence>
<dbReference type="Proteomes" id="UP001595766">
    <property type="component" value="Unassembled WGS sequence"/>
</dbReference>
<keyword evidence="1" id="KW-0732">Signal</keyword>
<feature type="chain" id="PRO_5046988797" evidence="1">
    <location>
        <begin position="23"/>
        <end position="245"/>
    </location>
</feature>
<reference evidence="3" key="1">
    <citation type="journal article" date="2019" name="Int. J. Syst. Evol. Microbiol.">
        <title>The Global Catalogue of Microorganisms (GCM) 10K type strain sequencing project: providing services to taxonomists for standard genome sequencing and annotation.</title>
        <authorList>
            <consortium name="The Broad Institute Genomics Platform"/>
            <consortium name="The Broad Institute Genome Sequencing Center for Infectious Disease"/>
            <person name="Wu L."/>
            <person name="Ma J."/>
        </authorList>
    </citation>
    <scope>NUCLEOTIDE SEQUENCE [LARGE SCALE GENOMIC DNA]</scope>
    <source>
        <strain evidence="3">CECT 8551</strain>
    </source>
</reference>
<dbReference type="Pfam" id="PF14125">
    <property type="entry name" value="DUF4292"/>
    <property type="match status" value="1"/>
</dbReference>
<keyword evidence="3" id="KW-1185">Reference proteome</keyword>
<sequence>MTRIFLSIFMLAIILLSSCAKKPNLYTSDEVMQEFTPAYFDFNYLSARARIVIEEPNGKTTRGTMSMRAKKDSVIWFSITPGLGIEALRGIVTEDNIRIKDRINGQDINMSFTEFEDRFGLKLSLDLFQNLIYANIPEEFSYRDRLIRIGKAFELTQVRDGVRYHSKVSTTIGKVEELSSNTLNDSGALLASFPIFEEVNGQPFPSKSLIKISFNMEGEMQNSLIHIEMSRIETTDEPLSFPFQF</sequence>
<dbReference type="RefSeq" id="WP_241291528.1">
    <property type="nucleotide sequence ID" value="NZ_JAKZGR010000002.1"/>
</dbReference>
<proteinExistence type="predicted"/>
<dbReference type="PROSITE" id="PS51257">
    <property type="entry name" value="PROKAR_LIPOPROTEIN"/>
    <property type="match status" value="1"/>
</dbReference>
<dbReference type="InterPro" id="IPR025634">
    <property type="entry name" value="DUF4292"/>
</dbReference>
<dbReference type="EMBL" id="JBHSAV010000053">
    <property type="protein sequence ID" value="MFC3977073.1"/>
    <property type="molecule type" value="Genomic_DNA"/>
</dbReference>
<feature type="signal peptide" evidence="1">
    <location>
        <begin position="1"/>
        <end position="22"/>
    </location>
</feature>
<evidence type="ECO:0000313" key="3">
    <source>
        <dbReference type="Proteomes" id="UP001595766"/>
    </source>
</evidence>
<organism evidence="2 3">
    <name type="scientific">Belliella kenyensis</name>
    <dbReference type="NCBI Taxonomy" id="1472724"/>
    <lineage>
        <taxon>Bacteria</taxon>
        <taxon>Pseudomonadati</taxon>
        <taxon>Bacteroidota</taxon>
        <taxon>Cytophagia</taxon>
        <taxon>Cytophagales</taxon>
        <taxon>Cyclobacteriaceae</taxon>
        <taxon>Belliella</taxon>
    </lineage>
</organism>
<gene>
    <name evidence="2" type="ORF">ACFOUP_11855</name>
</gene>
<evidence type="ECO:0000313" key="2">
    <source>
        <dbReference type="EMBL" id="MFC3977073.1"/>
    </source>
</evidence>
<protein>
    <submittedName>
        <fullName evidence="2">DUF4292 domain-containing protein</fullName>
    </submittedName>
</protein>